<dbReference type="Gene3D" id="2.60.40.150">
    <property type="entry name" value="C2 domain"/>
    <property type="match status" value="1"/>
</dbReference>
<protein>
    <submittedName>
        <fullName evidence="3">C2 calcium lipid binding region CaLB</fullName>
    </submittedName>
</protein>
<name>A0A4E0RZZ9_FASHE</name>
<feature type="region of interest" description="Disordered" evidence="2">
    <location>
        <begin position="361"/>
        <end position="386"/>
    </location>
</feature>
<reference evidence="3" key="1">
    <citation type="submission" date="2019-03" db="EMBL/GenBank/DDBJ databases">
        <title>Improved annotation for the trematode Fasciola hepatica.</title>
        <authorList>
            <person name="Choi Y.-J."/>
            <person name="Martin J."/>
            <person name="Mitreva M."/>
        </authorList>
    </citation>
    <scope>NUCLEOTIDE SEQUENCE [LARGE SCALE GENOMIC DNA]</scope>
</reference>
<accession>A0A4E0RZZ9</accession>
<evidence type="ECO:0000313" key="3">
    <source>
        <dbReference type="EMBL" id="THD23080.1"/>
    </source>
</evidence>
<gene>
    <name evidence="3" type="ORF">D915_005991</name>
</gene>
<dbReference type="EMBL" id="JXXN02002350">
    <property type="protein sequence ID" value="THD23080.1"/>
    <property type="molecule type" value="Genomic_DNA"/>
</dbReference>
<keyword evidence="4" id="KW-1185">Reference proteome</keyword>
<feature type="compositionally biased region" description="Polar residues" evidence="2">
    <location>
        <begin position="175"/>
        <end position="191"/>
    </location>
</feature>
<comment type="caution">
    <text evidence="3">The sequence shown here is derived from an EMBL/GenBank/DDBJ whole genome shotgun (WGS) entry which is preliminary data.</text>
</comment>
<evidence type="ECO:0000256" key="2">
    <source>
        <dbReference type="SAM" id="MobiDB-lite"/>
    </source>
</evidence>
<keyword evidence="1" id="KW-0175">Coiled coil</keyword>
<evidence type="ECO:0000313" key="4">
    <source>
        <dbReference type="Proteomes" id="UP000230066"/>
    </source>
</evidence>
<dbReference type="AlphaFoldDB" id="A0A4E0RZZ9"/>
<feature type="compositionally biased region" description="Basic residues" evidence="2">
    <location>
        <begin position="160"/>
        <end position="169"/>
    </location>
</feature>
<organism evidence="3 4">
    <name type="scientific">Fasciola hepatica</name>
    <name type="common">Liver fluke</name>
    <dbReference type="NCBI Taxonomy" id="6192"/>
    <lineage>
        <taxon>Eukaryota</taxon>
        <taxon>Metazoa</taxon>
        <taxon>Spiralia</taxon>
        <taxon>Lophotrochozoa</taxon>
        <taxon>Platyhelminthes</taxon>
        <taxon>Trematoda</taxon>
        <taxon>Digenea</taxon>
        <taxon>Plagiorchiida</taxon>
        <taxon>Echinostomata</taxon>
        <taxon>Echinostomatoidea</taxon>
        <taxon>Fasciolidae</taxon>
        <taxon>Fasciola</taxon>
    </lineage>
</organism>
<evidence type="ECO:0000256" key="1">
    <source>
        <dbReference type="SAM" id="Coils"/>
    </source>
</evidence>
<feature type="region of interest" description="Disordered" evidence="2">
    <location>
        <begin position="155"/>
        <end position="201"/>
    </location>
</feature>
<dbReference type="SUPFAM" id="SSF49562">
    <property type="entry name" value="C2 domain (Calcium/lipid-binding domain, CaLB)"/>
    <property type="match status" value="1"/>
</dbReference>
<dbReference type="InterPro" id="IPR035892">
    <property type="entry name" value="C2_domain_sf"/>
</dbReference>
<dbReference type="Proteomes" id="UP000230066">
    <property type="component" value="Unassembled WGS sequence"/>
</dbReference>
<proteinExistence type="predicted"/>
<feature type="coiled-coil region" evidence="1">
    <location>
        <begin position="488"/>
        <end position="515"/>
    </location>
</feature>
<sequence length="654" mass="69157">MEQRIPKGVRIVVRNGINLEYSVPGSKKSGKSWNWCVVFSGGKKKMATDYVEAKDGCPTWNCEVAIDLVSAADPVVLMVLDGDHRQIGQVIVPLVQIRYTDSNNFDPSRLIQADLEPTKKNSTPRGRLNFWIWATSYWPPGTKIESKSKSIKGSLSHLGGKLRSKHHKTREPDDQSSTFSYASDVNRSSRAPSMVSGAYSESNLSGNTSYMGSPVDPVGGLPPGWRGSNVAASQLGVPGASYNPMAGMDDGHTSDIDDPHVPGRPPVYQSALNLDGVRGSYAESTSGRSGKHHTLIRKMKSKLSKSTHNLTLAAAKKAGGDKIYGDGRSSVLSVSSSKINQQYPDSTTVGINQIPSGSVLSLSRDNYPIEGGTRTSGGDHAYNMNTTGGTGVNLPVSGGGAGGSLTTLQNSPYMGRSSDIYGMSRPDGAVDESLAKLRGSQASGIDSGGWGLHPEERPKKRLEDMSKRELIEFAFQMEKDSQIARAELARSQTDMAEVTKKLTVAEEDLESTRKSLADLKFRLMDAGMLDFLELPGSPERAYSLQVSTANDIYGDANGYGQPSSISGFAASAPIGGPMASTGGANESGGGQSILDKIQSFAQNARKPTASAGFGGGGASAFNKGSAVGSGFGNPFGNPTAVNNTASTTESTAWW</sequence>